<sequence length="35" mass="3898">MIHAALAEDRPSLIDVRTDAEVLTADTRLVDFLET</sequence>
<evidence type="ECO:0000313" key="1">
    <source>
        <dbReference type="EMBL" id="PKW19637.1"/>
    </source>
</evidence>
<comment type="caution">
    <text evidence="1">The sequence shown here is derived from an EMBL/GenBank/DDBJ whole genome shotgun (WGS) entry which is preliminary data.</text>
</comment>
<accession>A0A2N3Y9M2</accession>
<dbReference type="Proteomes" id="UP000233786">
    <property type="component" value="Unassembled WGS sequence"/>
</dbReference>
<protein>
    <submittedName>
        <fullName evidence="1">Uncharacterized protein</fullName>
    </submittedName>
</protein>
<reference evidence="1" key="1">
    <citation type="submission" date="2017-12" db="EMBL/GenBank/DDBJ databases">
        <title>Sequencing the genomes of 1000 Actinobacteria strains.</title>
        <authorList>
            <person name="Klenk H.-P."/>
        </authorList>
    </citation>
    <scope>NUCLEOTIDE SEQUENCE [LARGE SCALE GENOMIC DNA]</scope>
    <source>
        <strain evidence="1">DSM 44228</strain>
    </source>
</reference>
<organism evidence="1 2">
    <name type="scientific">Saccharopolyspora spinosa</name>
    <dbReference type="NCBI Taxonomy" id="60894"/>
    <lineage>
        <taxon>Bacteria</taxon>
        <taxon>Bacillati</taxon>
        <taxon>Actinomycetota</taxon>
        <taxon>Actinomycetes</taxon>
        <taxon>Pseudonocardiales</taxon>
        <taxon>Pseudonocardiaceae</taxon>
        <taxon>Saccharopolyspora</taxon>
    </lineage>
</organism>
<dbReference type="AlphaFoldDB" id="A0A2N3Y9M2"/>
<keyword evidence="2" id="KW-1185">Reference proteome</keyword>
<dbReference type="EMBL" id="PJNB01000001">
    <property type="protein sequence ID" value="PKW19637.1"/>
    <property type="molecule type" value="Genomic_DNA"/>
</dbReference>
<evidence type="ECO:0000313" key="2">
    <source>
        <dbReference type="Proteomes" id="UP000233786"/>
    </source>
</evidence>
<proteinExistence type="predicted"/>
<gene>
    <name evidence="1" type="ORF">A8926_7816</name>
</gene>
<name>A0A2N3Y9M2_SACSN</name>